<dbReference type="GO" id="GO:0005576">
    <property type="term" value="C:extracellular region"/>
    <property type="evidence" value="ECO:0007669"/>
    <property type="project" value="TreeGrafter"/>
</dbReference>
<dbReference type="PATRIC" id="fig|1246301.3.peg.2274"/>
<evidence type="ECO:0000313" key="6">
    <source>
        <dbReference type="EMBL" id="AGU49349.1"/>
    </source>
</evidence>
<evidence type="ECO:0000259" key="5">
    <source>
        <dbReference type="SMART" id="SM00062"/>
    </source>
</evidence>
<name>T1XAJ3_VARPD</name>
<dbReference type="GO" id="GO:0030288">
    <property type="term" value="C:outer membrane-bounded periplasmic space"/>
    <property type="evidence" value="ECO:0007669"/>
    <property type="project" value="TreeGrafter"/>
</dbReference>
<evidence type="ECO:0000256" key="1">
    <source>
        <dbReference type="ARBA" id="ARBA00010333"/>
    </source>
</evidence>
<dbReference type="OrthoDB" id="7240770at2"/>
<dbReference type="PANTHER" id="PTHR30085">
    <property type="entry name" value="AMINO ACID ABC TRANSPORTER PERMEASE"/>
    <property type="match status" value="1"/>
</dbReference>
<dbReference type="KEGG" id="vpd:VAPA_1c22450"/>
<dbReference type="InterPro" id="IPR001638">
    <property type="entry name" value="Solute-binding_3/MltF_N"/>
</dbReference>
<dbReference type="Proteomes" id="UP000016223">
    <property type="component" value="Chromosome 1"/>
</dbReference>
<dbReference type="Gene3D" id="3.40.190.10">
    <property type="entry name" value="Periplasmic binding protein-like II"/>
    <property type="match status" value="2"/>
</dbReference>
<dbReference type="HOGENOM" id="CLU_019602_0_0_4"/>
<accession>T1XAJ3</accession>
<dbReference type="SUPFAM" id="SSF53850">
    <property type="entry name" value="Periplasmic binding protein-like II"/>
    <property type="match status" value="1"/>
</dbReference>
<dbReference type="EMBL" id="CP003911">
    <property type="protein sequence ID" value="AGU49349.1"/>
    <property type="molecule type" value="Genomic_DNA"/>
</dbReference>
<dbReference type="Pfam" id="PF00497">
    <property type="entry name" value="SBP_bac_3"/>
    <property type="match status" value="1"/>
</dbReference>
<reference evidence="6 7" key="1">
    <citation type="submission" date="2012-10" db="EMBL/GenBank/DDBJ databases">
        <title>Genome sequence of Variovorax paradoxus B4.</title>
        <authorList>
            <person name="Schuldes J."/>
            <person name="Brandt U."/>
            <person name="Hiessl S."/>
            <person name="Wuebbeler J.H."/>
            <person name="Thuermer A."/>
            <person name="Steinbuechel A."/>
            <person name="Daniel R."/>
        </authorList>
    </citation>
    <scope>NUCLEOTIDE SEQUENCE [LARGE SCALE GENOMIC DNA]</scope>
    <source>
        <strain evidence="6 7">B4</strain>
    </source>
</reference>
<dbReference type="SMART" id="SM00062">
    <property type="entry name" value="PBPb"/>
    <property type="match status" value="1"/>
</dbReference>
<protein>
    <submittedName>
        <fullName evidence="6">Putative glutamate/aspartate ABC transporter, glutamate/aspartate-binding protein GltI</fullName>
    </submittedName>
</protein>
<keyword evidence="3 4" id="KW-0732">Signal</keyword>
<feature type="signal peptide" evidence="4">
    <location>
        <begin position="1"/>
        <end position="23"/>
    </location>
</feature>
<evidence type="ECO:0000313" key="7">
    <source>
        <dbReference type="Proteomes" id="UP000016223"/>
    </source>
</evidence>
<dbReference type="GO" id="GO:0006865">
    <property type="term" value="P:amino acid transport"/>
    <property type="evidence" value="ECO:0007669"/>
    <property type="project" value="TreeGrafter"/>
</dbReference>
<feature type="chain" id="PRO_5004585854" evidence="4">
    <location>
        <begin position="24"/>
        <end position="303"/>
    </location>
</feature>
<sequence length="303" mass="32452">MISKFFGALTLAALALGTTQASGQNATSTLKKIAETGSITLSVRDNQLPFSYIDDNQKVMGYSLDLCNQVVGAIKIAVGLKAIDVKTQLVTAQTRIPLLANGTVDLDCSSVTNNAARQQQVAFSNTTFLTATTFAYKKQSGLKTITDLKGKTVVSIAGTNNIVQLNEANTKRDLGIRIVGAKTMAEAFLMLSTDRAVALVTDDILLASFIAASADADAYAISTDAFAPVEPYGLVMRRDDPEFKRVVDKALANYFATPAAIETYNKWFMKPIPPKNITLNFPMSAGLKKAFAKPTDSIDPAAY</sequence>
<evidence type="ECO:0000256" key="3">
    <source>
        <dbReference type="ARBA" id="ARBA00022729"/>
    </source>
</evidence>
<dbReference type="AlphaFoldDB" id="T1XAJ3"/>
<dbReference type="InterPro" id="IPR051455">
    <property type="entry name" value="Bact_solute-bind_prot3"/>
</dbReference>
<keyword evidence="2" id="KW-0813">Transport</keyword>
<feature type="domain" description="Solute-binding protein family 3/N-terminal" evidence="5">
    <location>
        <begin position="38"/>
        <end position="271"/>
    </location>
</feature>
<organism evidence="6 7">
    <name type="scientific">Variovorax paradoxus B4</name>
    <dbReference type="NCBI Taxonomy" id="1246301"/>
    <lineage>
        <taxon>Bacteria</taxon>
        <taxon>Pseudomonadati</taxon>
        <taxon>Pseudomonadota</taxon>
        <taxon>Betaproteobacteria</taxon>
        <taxon>Burkholderiales</taxon>
        <taxon>Comamonadaceae</taxon>
        <taxon>Variovorax</taxon>
    </lineage>
</organism>
<evidence type="ECO:0000256" key="4">
    <source>
        <dbReference type="SAM" id="SignalP"/>
    </source>
</evidence>
<comment type="similarity">
    <text evidence="1">Belongs to the bacterial solute-binding protein 3 family.</text>
</comment>
<proteinExistence type="inferred from homology"/>
<gene>
    <name evidence="6" type="primary">gltI2</name>
    <name evidence="6" type="ORF">VAPA_1c22450</name>
</gene>
<dbReference type="RefSeq" id="WP_021006860.1">
    <property type="nucleotide sequence ID" value="NC_022247.1"/>
</dbReference>
<dbReference type="PANTHER" id="PTHR30085:SF2">
    <property type="entry name" value="GLUTAMATE_ASPARTATE IMPORT SOLUTE-BINDING PROTEIN"/>
    <property type="match status" value="1"/>
</dbReference>
<dbReference type="CDD" id="cd13688">
    <property type="entry name" value="PBP2_GltI_DEBP"/>
    <property type="match status" value="1"/>
</dbReference>
<evidence type="ECO:0000256" key="2">
    <source>
        <dbReference type="ARBA" id="ARBA00022448"/>
    </source>
</evidence>